<sequence length="39" mass="4743">MREFYDQFEREFKGYIKDMAWIHDYGSEHFANLVVISGL</sequence>
<proteinExistence type="predicted"/>
<comment type="caution">
    <text evidence="1">The sequence shown here is derived from an EMBL/GenBank/DDBJ whole genome shotgun (WGS) entry which is preliminary data.</text>
</comment>
<name>A0A9X5N2S8_BACTU</name>
<dbReference type="EMBL" id="LXLI01000028">
    <property type="protein sequence ID" value="OFC91231.1"/>
    <property type="molecule type" value="Genomic_DNA"/>
</dbReference>
<evidence type="ECO:0000313" key="2">
    <source>
        <dbReference type="Proteomes" id="UP000175994"/>
    </source>
</evidence>
<accession>A0A9X5N2S8</accession>
<reference evidence="1 2" key="1">
    <citation type="submission" date="2016-04" db="EMBL/GenBank/DDBJ databases">
        <title>Bacillus thuringiensis and Bacillus weihenstephanensis as novel biocontrol agents of wilt causing Verticillium species.</title>
        <authorList>
            <person name="Hollensteiner J."/>
            <person name="Wemheuer F."/>
            <person name="Harting R."/>
            <person name="Kolarzyk A."/>
            <person name="Diaz-Valerio S."/>
            <person name="Poehlein A."/>
            <person name="Brzuszkiewicz E."/>
            <person name="Nesemann K."/>
            <person name="Braus-Stromeyer S."/>
            <person name="Braus G."/>
            <person name="Daniel R."/>
            <person name="Liesegang H."/>
        </authorList>
    </citation>
    <scope>NUCLEOTIDE SEQUENCE [LARGE SCALE GENOMIC DNA]</scope>
    <source>
        <strain evidence="1 2">GOE4</strain>
    </source>
</reference>
<dbReference type="AlphaFoldDB" id="A0A9X5N2S8"/>
<gene>
    <name evidence="1" type="ORF">BTGOE4_37310</name>
</gene>
<organism evidence="1 2">
    <name type="scientific">Bacillus thuringiensis</name>
    <dbReference type="NCBI Taxonomy" id="1428"/>
    <lineage>
        <taxon>Bacteria</taxon>
        <taxon>Bacillati</taxon>
        <taxon>Bacillota</taxon>
        <taxon>Bacilli</taxon>
        <taxon>Bacillales</taxon>
        <taxon>Bacillaceae</taxon>
        <taxon>Bacillus</taxon>
        <taxon>Bacillus cereus group</taxon>
    </lineage>
</organism>
<evidence type="ECO:0000313" key="1">
    <source>
        <dbReference type="EMBL" id="OFC91231.1"/>
    </source>
</evidence>
<dbReference type="Proteomes" id="UP000175994">
    <property type="component" value="Unassembled WGS sequence"/>
</dbReference>
<protein>
    <submittedName>
        <fullName evidence="1">Uncharacterized protein</fullName>
    </submittedName>
</protein>